<keyword evidence="3" id="KW-1185">Reference proteome</keyword>
<name>A0ABZ2TJ61_9RHOB</name>
<dbReference type="RefSeq" id="WP_317054502.1">
    <property type="nucleotide sequence ID" value="NZ_CP146606.1"/>
</dbReference>
<feature type="region of interest" description="Disordered" evidence="1">
    <location>
        <begin position="142"/>
        <end position="166"/>
    </location>
</feature>
<dbReference type="Pfam" id="PF02620">
    <property type="entry name" value="YceD"/>
    <property type="match status" value="1"/>
</dbReference>
<evidence type="ECO:0000256" key="1">
    <source>
        <dbReference type="SAM" id="MobiDB-lite"/>
    </source>
</evidence>
<reference evidence="2 3" key="1">
    <citation type="submission" date="2024-02" db="EMBL/GenBank/DDBJ databases">
        <title>Roseovarius strain W115 nov., isolated from a marine algae.</title>
        <authorList>
            <person name="Lee M.W."/>
            <person name="Lee J.K."/>
            <person name="Kim J.M."/>
            <person name="Choi D.G."/>
            <person name="Baek J.H."/>
            <person name="Bayburt H."/>
            <person name="Jung J.J."/>
            <person name="Han D.M."/>
            <person name="Jeon C.O."/>
        </authorList>
    </citation>
    <scope>NUCLEOTIDE SEQUENCE [LARGE SCALE GENOMIC DNA]</scope>
    <source>
        <strain evidence="2 3">W115</strain>
    </source>
</reference>
<dbReference type="EMBL" id="CP146606">
    <property type="protein sequence ID" value="WYK17818.1"/>
    <property type="molecule type" value="Genomic_DNA"/>
</dbReference>
<dbReference type="Proteomes" id="UP001281305">
    <property type="component" value="Chromosome"/>
</dbReference>
<proteinExistence type="predicted"/>
<evidence type="ECO:0000313" key="3">
    <source>
        <dbReference type="Proteomes" id="UP001281305"/>
    </source>
</evidence>
<evidence type="ECO:0000313" key="2">
    <source>
        <dbReference type="EMBL" id="WYK17818.1"/>
    </source>
</evidence>
<dbReference type="InterPro" id="IPR003772">
    <property type="entry name" value="YceD"/>
</dbReference>
<accession>A0ABZ2TJ61</accession>
<organism evidence="2 3">
    <name type="scientific">Roseovarius rhodophyticola</name>
    <dbReference type="NCBI Taxonomy" id="3080827"/>
    <lineage>
        <taxon>Bacteria</taxon>
        <taxon>Pseudomonadati</taxon>
        <taxon>Pseudomonadota</taxon>
        <taxon>Alphaproteobacteria</taxon>
        <taxon>Rhodobacterales</taxon>
        <taxon>Roseobacteraceae</taxon>
        <taxon>Roseovarius</taxon>
    </lineage>
</organism>
<gene>
    <name evidence="2" type="ORF">RZS32_015675</name>
</gene>
<protein>
    <submittedName>
        <fullName evidence="2">DUF177 domain-containing protein</fullName>
    </submittedName>
</protein>
<sequence length="184" mass="20333">MTEQTDLSAPLRVADLKPNRDIPFVGVPEPDVLARLATELGLISLRKLRFEGVVRPEGKTDWKVDAHLGATVTQPCIVTLDPVTTRIEEDASWHLMKNWQAQETEGEEIEMPQDDTRAPLSDEIDLMALMQEVLALALPPYPRSTNAQAEDTRVAPPGVAPLTDEEIKPFAGLSELKKRMEGDG</sequence>